<feature type="region of interest" description="Disordered" evidence="1">
    <location>
        <begin position="122"/>
        <end position="141"/>
    </location>
</feature>
<sequence length="210" mass="23458">MIQFFRQQPDYQYLTQAANREEGKTVLPDSFTPSENDVICSRAKVSQSHPGNLAFNAIINSCVSEYANASGKIEKSIIVSNIINTVRSKSPNGGFVKQIAGQWYEIGTSTARERVSQALRDRLSGKYRSSSSSKRKRKNEINAEMNDHLDAFVESNQFVAKIMRTLSGAIKTHARVMGDVQLGMMMNRMNSEILNELKKTSTMILPSLSQ</sequence>
<name>A0AAD2CRC6_9STRA</name>
<dbReference type="EMBL" id="CAKOGP040001113">
    <property type="protein sequence ID" value="CAJ1943657.1"/>
    <property type="molecule type" value="Genomic_DNA"/>
</dbReference>
<organism evidence="3 4">
    <name type="scientific">Cylindrotheca closterium</name>
    <dbReference type="NCBI Taxonomy" id="2856"/>
    <lineage>
        <taxon>Eukaryota</taxon>
        <taxon>Sar</taxon>
        <taxon>Stramenopiles</taxon>
        <taxon>Ochrophyta</taxon>
        <taxon>Bacillariophyta</taxon>
        <taxon>Bacillariophyceae</taxon>
        <taxon>Bacillariophycidae</taxon>
        <taxon>Bacillariales</taxon>
        <taxon>Bacillariaceae</taxon>
        <taxon>Cylindrotheca</taxon>
    </lineage>
</organism>
<proteinExistence type="predicted"/>
<dbReference type="InterPro" id="IPR049227">
    <property type="entry name" value="DUF6824"/>
</dbReference>
<reference evidence="3" key="1">
    <citation type="submission" date="2023-08" db="EMBL/GenBank/DDBJ databases">
        <authorList>
            <person name="Audoor S."/>
            <person name="Bilcke G."/>
        </authorList>
    </citation>
    <scope>NUCLEOTIDE SEQUENCE</scope>
</reference>
<dbReference type="Pfam" id="PF20710">
    <property type="entry name" value="DUF6824"/>
    <property type="match status" value="1"/>
</dbReference>
<gene>
    <name evidence="3" type="ORF">CYCCA115_LOCUS8551</name>
</gene>
<dbReference type="Proteomes" id="UP001295423">
    <property type="component" value="Unassembled WGS sequence"/>
</dbReference>
<accession>A0AAD2CRC6</accession>
<evidence type="ECO:0000259" key="2">
    <source>
        <dbReference type="Pfam" id="PF20710"/>
    </source>
</evidence>
<feature type="domain" description="DUF6824" evidence="2">
    <location>
        <begin position="37"/>
        <end position="121"/>
    </location>
</feature>
<evidence type="ECO:0000256" key="1">
    <source>
        <dbReference type="SAM" id="MobiDB-lite"/>
    </source>
</evidence>
<keyword evidence="4" id="KW-1185">Reference proteome</keyword>
<comment type="caution">
    <text evidence="3">The sequence shown here is derived from an EMBL/GenBank/DDBJ whole genome shotgun (WGS) entry which is preliminary data.</text>
</comment>
<evidence type="ECO:0000313" key="3">
    <source>
        <dbReference type="EMBL" id="CAJ1943657.1"/>
    </source>
</evidence>
<evidence type="ECO:0000313" key="4">
    <source>
        <dbReference type="Proteomes" id="UP001295423"/>
    </source>
</evidence>
<dbReference type="AlphaFoldDB" id="A0AAD2CRC6"/>
<protein>
    <recommendedName>
        <fullName evidence="2">DUF6824 domain-containing protein</fullName>
    </recommendedName>
</protein>